<name>A0A1N7JKS2_9FLAO</name>
<feature type="region of interest" description="Disordered" evidence="1">
    <location>
        <begin position="390"/>
        <end position="422"/>
    </location>
</feature>
<evidence type="ECO:0000259" key="2">
    <source>
        <dbReference type="Pfam" id="PF10988"/>
    </source>
</evidence>
<dbReference type="InterPro" id="IPR025348">
    <property type="entry name" value="DUF4252"/>
</dbReference>
<evidence type="ECO:0000256" key="1">
    <source>
        <dbReference type="SAM" id="MobiDB-lite"/>
    </source>
</evidence>
<evidence type="ECO:0000313" key="3">
    <source>
        <dbReference type="EMBL" id="SIS49915.1"/>
    </source>
</evidence>
<dbReference type="InterPro" id="IPR021255">
    <property type="entry name" value="DUF2807"/>
</dbReference>
<dbReference type="OrthoDB" id="1237646at2"/>
<accession>A0A1N7JKS2</accession>
<evidence type="ECO:0000313" key="4">
    <source>
        <dbReference type="Proteomes" id="UP000185839"/>
    </source>
</evidence>
<feature type="domain" description="Putative auto-transporter adhesin head GIN" evidence="2">
    <location>
        <begin position="202"/>
        <end position="404"/>
    </location>
</feature>
<dbReference type="Gene3D" id="2.160.20.120">
    <property type="match status" value="1"/>
</dbReference>
<dbReference type="Pfam" id="PF14060">
    <property type="entry name" value="DUF4252"/>
    <property type="match status" value="1"/>
</dbReference>
<reference evidence="4" key="1">
    <citation type="submission" date="2017-01" db="EMBL/GenBank/DDBJ databases">
        <authorList>
            <person name="Varghese N."/>
            <person name="Submissions S."/>
        </authorList>
    </citation>
    <scope>NUCLEOTIDE SEQUENCE [LARGE SCALE GENOMIC DNA]</scope>
    <source>
        <strain evidence="4">DSM 23145</strain>
    </source>
</reference>
<dbReference type="Pfam" id="PF10988">
    <property type="entry name" value="DUF2807"/>
    <property type="match status" value="1"/>
</dbReference>
<feature type="compositionally biased region" description="Polar residues" evidence="1">
    <location>
        <begin position="405"/>
        <end position="416"/>
    </location>
</feature>
<dbReference type="RefSeq" id="WP_076385174.1">
    <property type="nucleotide sequence ID" value="NZ_FTOI01000002.1"/>
</dbReference>
<dbReference type="Proteomes" id="UP000185839">
    <property type="component" value="Unassembled WGS sequence"/>
</dbReference>
<dbReference type="AlphaFoldDB" id="A0A1N7JKS2"/>
<protein>
    <recommendedName>
        <fullName evidence="2">Putative auto-transporter adhesin head GIN domain-containing protein</fullName>
    </recommendedName>
</protein>
<proteinExistence type="predicted"/>
<gene>
    <name evidence="3" type="ORF">SAMN05421789_102177</name>
</gene>
<dbReference type="EMBL" id="FTOI01000002">
    <property type="protein sequence ID" value="SIS49915.1"/>
    <property type="molecule type" value="Genomic_DNA"/>
</dbReference>
<sequence length="422" mass="45273">MKKLLLIFALTFSHFFQINAQKDKLDQLFEKYQDAEGVTSIKIAKPMFNMLNKLNIDDAELSQIKPLLSKINGLKILIVEKPNSNAKSGTEEQKAANGFLKLQSDISSSIKNMKYEELITVNSKDNKIKFLSSDAANGILDNLLLSINSEGNQVLMMLDGKISMDDINNLVNEAEKSAPINSIVSENISSHGVTQVRNVGKFTGISVSSGVKVNFTQGNNQSVVVETDPNMQQYVSTEVINGILHVGINNTTKKNLNFKKLLVSIESPELSLAKVSSGSLFTTLNTINSNDFEAEISSGANLNADLNIKNSVNVNITSGSNAKIEVQSHTFKLEGSSGSMSTITGNAQKAEFDLSSAAACNAQNLEGSEVTAQTSSGSTLKVNVTKSLTANSSSGSSIRYKGNPSEKNSTKESSGGSIKPLN</sequence>
<keyword evidence="4" id="KW-1185">Reference proteome</keyword>
<organism evidence="3 4">
    <name type="scientific">Kaistella chaponensis</name>
    <dbReference type="NCBI Taxonomy" id="713588"/>
    <lineage>
        <taxon>Bacteria</taxon>
        <taxon>Pseudomonadati</taxon>
        <taxon>Bacteroidota</taxon>
        <taxon>Flavobacteriia</taxon>
        <taxon>Flavobacteriales</taxon>
        <taxon>Weeksellaceae</taxon>
        <taxon>Chryseobacterium group</taxon>
        <taxon>Kaistella</taxon>
    </lineage>
</organism>
<dbReference type="STRING" id="713588.SAMN05421789_102177"/>